<dbReference type="Proteomes" id="UP000216411">
    <property type="component" value="Unassembled WGS sequence"/>
</dbReference>
<organism evidence="3 4">
    <name type="scientific">Lachnotalea glycerini</name>
    <dbReference type="NCBI Taxonomy" id="1763509"/>
    <lineage>
        <taxon>Bacteria</taxon>
        <taxon>Bacillati</taxon>
        <taxon>Bacillota</taxon>
        <taxon>Clostridia</taxon>
        <taxon>Lachnospirales</taxon>
        <taxon>Lachnospiraceae</taxon>
        <taxon>Lachnotalea</taxon>
    </lineage>
</organism>
<protein>
    <submittedName>
        <fullName evidence="3">Zf-HC2 domain-containing protein</fullName>
    </submittedName>
</protein>
<dbReference type="EMBL" id="NOKA02000001">
    <property type="protein sequence ID" value="RDY32996.1"/>
    <property type="molecule type" value="Genomic_DNA"/>
</dbReference>
<proteinExistence type="predicted"/>
<evidence type="ECO:0000313" key="3">
    <source>
        <dbReference type="EMBL" id="RDY32996.1"/>
    </source>
</evidence>
<sequence>MMIGCSDTIMECKEAQKLVTKYIADDITEQELEQFMEHIQICKDCYDELEINYTIFSAFVQLDNNEDSSDDINAMLLEKLKASRKYIRRKKIFNHYRILIYIAAMIVLAMIILVQLGLWL</sequence>
<comment type="caution">
    <text evidence="3">The sequence shown here is derived from an EMBL/GenBank/DDBJ whole genome shotgun (WGS) entry which is preliminary data.</text>
</comment>
<keyword evidence="1" id="KW-0812">Transmembrane</keyword>
<feature type="transmembrane region" description="Helical" evidence="1">
    <location>
        <begin position="98"/>
        <end position="119"/>
    </location>
</feature>
<gene>
    <name evidence="3" type="ORF">CG710_000235</name>
</gene>
<accession>A0A371JJU6</accession>
<reference evidence="3 4" key="1">
    <citation type="journal article" date="2017" name="Genome Announc.">
        <title>Draft Genome Sequence of a Sporulating and Motile Strain of Lachnotalea glycerini Isolated from Water in Quebec City, Canada.</title>
        <authorList>
            <person name="Maheux A.F."/>
            <person name="Boudreau D.K."/>
            <person name="Berube E."/>
            <person name="Boissinot M."/>
            <person name="Raymond F."/>
            <person name="Brodeur S."/>
            <person name="Corbeil J."/>
            <person name="Isabel S."/>
            <person name="Omar R.F."/>
            <person name="Bergeron M.G."/>
        </authorList>
    </citation>
    <scope>NUCLEOTIDE SEQUENCE [LARGE SCALE GENOMIC DNA]</scope>
    <source>
        <strain evidence="3 4">CCRI-19302</strain>
    </source>
</reference>
<dbReference type="Pfam" id="PF13490">
    <property type="entry name" value="zf-HC2"/>
    <property type="match status" value="1"/>
</dbReference>
<evidence type="ECO:0000256" key="1">
    <source>
        <dbReference type="SAM" id="Phobius"/>
    </source>
</evidence>
<keyword evidence="1" id="KW-1133">Transmembrane helix</keyword>
<dbReference type="AlphaFoldDB" id="A0A371JJU6"/>
<keyword evidence="4" id="KW-1185">Reference proteome</keyword>
<dbReference type="InterPro" id="IPR027383">
    <property type="entry name" value="Znf_put"/>
</dbReference>
<keyword evidence="1" id="KW-0472">Membrane</keyword>
<dbReference type="OrthoDB" id="9808253at2"/>
<evidence type="ECO:0000313" key="4">
    <source>
        <dbReference type="Proteomes" id="UP000216411"/>
    </source>
</evidence>
<name>A0A371JJU6_9FIRM</name>
<evidence type="ECO:0000259" key="2">
    <source>
        <dbReference type="Pfam" id="PF13490"/>
    </source>
</evidence>
<feature type="domain" description="Putative zinc-finger" evidence="2">
    <location>
        <begin position="12"/>
        <end position="45"/>
    </location>
</feature>